<comment type="caution">
    <text evidence="2">The sequence shown here is derived from an EMBL/GenBank/DDBJ whole genome shotgun (WGS) entry which is preliminary data.</text>
</comment>
<proteinExistence type="predicted"/>
<sequence>MQPYKMLLNEDVASPGLAVPIRRWFRGTVLGVLVISARGTGALLCALYYKA</sequence>
<evidence type="ECO:0000313" key="2">
    <source>
        <dbReference type="EMBL" id="KAH7320745.1"/>
    </source>
</evidence>
<keyword evidence="3" id="KW-1185">Reference proteome</keyword>
<evidence type="ECO:0000256" key="1">
    <source>
        <dbReference type="SAM" id="Phobius"/>
    </source>
</evidence>
<keyword evidence="1" id="KW-1133">Transmembrane helix</keyword>
<gene>
    <name evidence="2" type="ORF">B0I35DRAFT_427688</name>
</gene>
<organism evidence="2 3">
    <name type="scientific">Stachybotrys elegans</name>
    <dbReference type="NCBI Taxonomy" id="80388"/>
    <lineage>
        <taxon>Eukaryota</taxon>
        <taxon>Fungi</taxon>
        <taxon>Dikarya</taxon>
        <taxon>Ascomycota</taxon>
        <taxon>Pezizomycotina</taxon>
        <taxon>Sordariomycetes</taxon>
        <taxon>Hypocreomycetidae</taxon>
        <taxon>Hypocreales</taxon>
        <taxon>Stachybotryaceae</taxon>
        <taxon>Stachybotrys</taxon>
    </lineage>
</organism>
<evidence type="ECO:0000313" key="3">
    <source>
        <dbReference type="Proteomes" id="UP000813444"/>
    </source>
</evidence>
<keyword evidence="1" id="KW-0472">Membrane</keyword>
<feature type="transmembrane region" description="Helical" evidence="1">
    <location>
        <begin position="24"/>
        <end position="49"/>
    </location>
</feature>
<dbReference type="EMBL" id="JAGPNK010000005">
    <property type="protein sequence ID" value="KAH7320745.1"/>
    <property type="molecule type" value="Genomic_DNA"/>
</dbReference>
<protein>
    <submittedName>
        <fullName evidence="2">Uncharacterized protein</fullName>
    </submittedName>
</protein>
<name>A0A8K0SSE1_9HYPO</name>
<dbReference type="AlphaFoldDB" id="A0A8K0SSE1"/>
<accession>A0A8K0SSE1</accession>
<reference evidence="2" key="1">
    <citation type="journal article" date="2021" name="Nat. Commun.">
        <title>Genetic determinants of endophytism in the Arabidopsis root mycobiome.</title>
        <authorList>
            <person name="Mesny F."/>
            <person name="Miyauchi S."/>
            <person name="Thiergart T."/>
            <person name="Pickel B."/>
            <person name="Atanasova L."/>
            <person name="Karlsson M."/>
            <person name="Huettel B."/>
            <person name="Barry K.W."/>
            <person name="Haridas S."/>
            <person name="Chen C."/>
            <person name="Bauer D."/>
            <person name="Andreopoulos W."/>
            <person name="Pangilinan J."/>
            <person name="LaButti K."/>
            <person name="Riley R."/>
            <person name="Lipzen A."/>
            <person name="Clum A."/>
            <person name="Drula E."/>
            <person name="Henrissat B."/>
            <person name="Kohler A."/>
            <person name="Grigoriev I.V."/>
            <person name="Martin F.M."/>
            <person name="Hacquard S."/>
        </authorList>
    </citation>
    <scope>NUCLEOTIDE SEQUENCE</scope>
    <source>
        <strain evidence="2">MPI-CAGE-CH-0235</strain>
    </source>
</reference>
<keyword evidence="1" id="KW-0812">Transmembrane</keyword>
<dbReference type="Proteomes" id="UP000813444">
    <property type="component" value="Unassembled WGS sequence"/>
</dbReference>